<protein>
    <submittedName>
        <fullName evidence="2">Hmu protein</fullName>
    </submittedName>
</protein>
<feature type="region of interest" description="Disordered" evidence="1">
    <location>
        <begin position="352"/>
        <end position="372"/>
    </location>
</feature>
<dbReference type="AlphaFoldDB" id="A0A813BX45"/>
<evidence type="ECO:0000256" key="1">
    <source>
        <dbReference type="SAM" id="MobiDB-lite"/>
    </source>
</evidence>
<name>A0A813BX45_9DINO</name>
<evidence type="ECO:0000313" key="2">
    <source>
        <dbReference type="EMBL" id="CAE7920782.1"/>
    </source>
</evidence>
<sequence>MRASEDHDCLEEFSFMCDDAIEKAFEVLAPLCAQFGLKPPVTSKFKAAFLWCNYEHGIFGAAAKKKEIEELQDIIRLTLIAEGGDIPPEGGEASGSTGPEGESGQQDEEGAENAGEEDGHETAQQEEGDESAQQEEEDESAQQEEGDESAQQEEGDEGAQQDEGMDDSGQVQEEDPETPAASAEEDEEIDEEAPTVQKKPAARTSDKDRVCRDLRIDLIRRRLHHPEMGVVADAAVVAVVAVDRVAEELGPRGPRQGVRLHALDYVAVTSHRSLGRDIDVLDMFAGWCGVFWGARGKQGLRPAYYEKKKNRSHDLATPTWLQQLAEAQTLDPVKRKQGGFCSMGVVTRKRRQDGTTAVPLSSRTGGPRLSGTESYPARFCRRIMHFHKCMSEDIGYVPTVPTVEDFELVDESLWSPADLATKEDENEADEEQEEVEEEKVAEVPTAELDGKEEVQAPATLPEEATPMSVEKEAAPVDEPKEEDQKDSAPEPTKASIPLEEEEPAPKDEALEEPDGGRQGTLFDAMPETK</sequence>
<proteinExistence type="predicted"/>
<dbReference type="OrthoDB" id="10625310at2759"/>
<keyword evidence="3" id="KW-1185">Reference proteome</keyword>
<feature type="compositionally biased region" description="Polar residues" evidence="1">
    <location>
        <begin position="354"/>
        <end position="364"/>
    </location>
</feature>
<feature type="compositionally biased region" description="Acidic residues" evidence="1">
    <location>
        <begin position="424"/>
        <end position="439"/>
    </location>
</feature>
<comment type="caution">
    <text evidence="2">The sequence shown here is derived from an EMBL/GenBank/DDBJ whole genome shotgun (WGS) entry which is preliminary data.</text>
</comment>
<feature type="region of interest" description="Disordered" evidence="1">
    <location>
        <begin position="414"/>
        <end position="529"/>
    </location>
</feature>
<feature type="compositionally biased region" description="Basic and acidic residues" evidence="1">
    <location>
        <begin position="469"/>
        <end position="488"/>
    </location>
</feature>
<reference evidence="2" key="1">
    <citation type="submission" date="2021-02" db="EMBL/GenBank/DDBJ databases">
        <authorList>
            <person name="Dougan E. K."/>
            <person name="Rhodes N."/>
            <person name="Thang M."/>
            <person name="Chan C."/>
        </authorList>
    </citation>
    <scope>NUCLEOTIDE SEQUENCE</scope>
</reference>
<accession>A0A813BX45</accession>
<gene>
    <name evidence="2" type="primary">hmu</name>
    <name evidence="2" type="ORF">SNEC2469_LOCUS31705</name>
</gene>
<dbReference type="Proteomes" id="UP000601435">
    <property type="component" value="Unassembled WGS sequence"/>
</dbReference>
<dbReference type="EMBL" id="CAJNJA010077619">
    <property type="protein sequence ID" value="CAE7920782.1"/>
    <property type="molecule type" value="Genomic_DNA"/>
</dbReference>
<feature type="non-terminal residue" evidence="2">
    <location>
        <position position="529"/>
    </location>
</feature>
<evidence type="ECO:0000313" key="3">
    <source>
        <dbReference type="Proteomes" id="UP000601435"/>
    </source>
</evidence>
<feature type="region of interest" description="Disordered" evidence="1">
    <location>
        <begin position="82"/>
        <end position="207"/>
    </location>
</feature>
<organism evidence="2 3">
    <name type="scientific">Symbiodinium necroappetens</name>
    <dbReference type="NCBI Taxonomy" id="1628268"/>
    <lineage>
        <taxon>Eukaryota</taxon>
        <taxon>Sar</taxon>
        <taxon>Alveolata</taxon>
        <taxon>Dinophyceae</taxon>
        <taxon>Suessiales</taxon>
        <taxon>Symbiodiniaceae</taxon>
        <taxon>Symbiodinium</taxon>
    </lineage>
</organism>
<feature type="compositionally biased region" description="Acidic residues" evidence="1">
    <location>
        <begin position="105"/>
        <end position="193"/>
    </location>
</feature>